<keyword evidence="1" id="KW-0175">Coiled coil</keyword>
<keyword evidence="5" id="KW-1185">Reference proteome</keyword>
<dbReference type="EMBL" id="CAMPGE010006728">
    <property type="protein sequence ID" value="CAI2365609.1"/>
    <property type="molecule type" value="Genomic_DNA"/>
</dbReference>
<gene>
    <name evidence="4" type="ORF">ECRASSUSDP1_LOCUS6923</name>
</gene>
<feature type="region of interest" description="Disordered" evidence="2">
    <location>
        <begin position="1"/>
        <end position="94"/>
    </location>
</feature>
<sequence>MDMERHNMSKRQSEKEPGDSSNANMLWKIPDNLSFNSQGMSNSIKNEMQKKKPEQKQYEEDKDPVSNPSKRGRKRKRDVEGDLSPKSRRKAQNRIYCRENRRKKKEYITELENTVDKLEGEIVRLNNLIDKYRFKIGVHVIGEEKDFQEYNELQEYRRQHAVKSLQEGKDKKELQRNIKEFSKFAGLASNDRKKLIKAAVRVIVENLVPHRVRILLNLCDTQTNPSFEDIQKLFKCDEKRFQIEVKDPKFSELDRLHYKMKLDPFHHFNLRRKLPLWIKYKKMFESCVHDLIRVRNRIFNLHIDFSTRMDNPKEIGISPEGVIRFYELTKKMEHEERYDIFNTWNIKRTVESATITESNTIDEDEIELSDIENEKIGSHIGQFEERSEENINC</sequence>
<dbReference type="Proteomes" id="UP001295684">
    <property type="component" value="Unassembled WGS sequence"/>
</dbReference>
<protein>
    <recommendedName>
        <fullName evidence="3">BZIP domain-containing protein</fullName>
    </recommendedName>
</protein>
<evidence type="ECO:0000313" key="5">
    <source>
        <dbReference type="Proteomes" id="UP001295684"/>
    </source>
</evidence>
<dbReference type="AlphaFoldDB" id="A0AAD1UHV0"/>
<reference evidence="4" key="1">
    <citation type="submission" date="2023-07" db="EMBL/GenBank/DDBJ databases">
        <authorList>
            <consortium name="AG Swart"/>
            <person name="Singh M."/>
            <person name="Singh A."/>
            <person name="Seah K."/>
            <person name="Emmerich C."/>
        </authorList>
    </citation>
    <scope>NUCLEOTIDE SEQUENCE</scope>
    <source>
        <strain evidence="4">DP1</strain>
    </source>
</reference>
<dbReference type="Gene3D" id="1.20.5.170">
    <property type="match status" value="1"/>
</dbReference>
<dbReference type="InterPro" id="IPR004827">
    <property type="entry name" value="bZIP"/>
</dbReference>
<feature type="compositionally biased region" description="Basic and acidic residues" evidence="2">
    <location>
        <begin position="1"/>
        <end position="18"/>
    </location>
</feature>
<name>A0AAD1UHV0_EUPCR</name>
<dbReference type="SMART" id="SM00338">
    <property type="entry name" value="BRLZ"/>
    <property type="match status" value="1"/>
</dbReference>
<evidence type="ECO:0000256" key="1">
    <source>
        <dbReference type="SAM" id="Coils"/>
    </source>
</evidence>
<dbReference type="SUPFAM" id="SSF57959">
    <property type="entry name" value="Leucine zipper domain"/>
    <property type="match status" value="1"/>
</dbReference>
<feature type="coiled-coil region" evidence="1">
    <location>
        <begin position="101"/>
        <end position="135"/>
    </location>
</feature>
<dbReference type="Pfam" id="PF00170">
    <property type="entry name" value="bZIP_1"/>
    <property type="match status" value="1"/>
</dbReference>
<organism evidence="4 5">
    <name type="scientific">Euplotes crassus</name>
    <dbReference type="NCBI Taxonomy" id="5936"/>
    <lineage>
        <taxon>Eukaryota</taxon>
        <taxon>Sar</taxon>
        <taxon>Alveolata</taxon>
        <taxon>Ciliophora</taxon>
        <taxon>Intramacronucleata</taxon>
        <taxon>Spirotrichea</taxon>
        <taxon>Hypotrichia</taxon>
        <taxon>Euplotida</taxon>
        <taxon>Euplotidae</taxon>
        <taxon>Moneuplotes</taxon>
    </lineage>
</organism>
<feature type="compositionally biased region" description="Basic and acidic residues" evidence="2">
    <location>
        <begin position="47"/>
        <end position="59"/>
    </location>
</feature>
<comment type="caution">
    <text evidence="4">The sequence shown here is derived from an EMBL/GenBank/DDBJ whole genome shotgun (WGS) entry which is preliminary data.</text>
</comment>
<feature type="compositionally biased region" description="Polar residues" evidence="2">
    <location>
        <begin position="33"/>
        <end position="44"/>
    </location>
</feature>
<dbReference type="GO" id="GO:0003700">
    <property type="term" value="F:DNA-binding transcription factor activity"/>
    <property type="evidence" value="ECO:0007669"/>
    <property type="project" value="InterPro"/>
</dbReference>
<accession>A0AAD1UHV0</accession>
<evidence type="ECO:0000259" key="3">
    <source>
        <dbReference type="SMART" id="SM00338"/>
    </source>
</evidence>
<proteinExistence type="predicted"/>
<evidence type="ECO:0000256" key="2">
    <source>
        <dbReference type="SAM" id="MobiDB-lite"/>
    </source>
</evidence>
<dbReference type="InterPro" id="IPR046347">
    <property type="entry name" value="bZIP_sf"/>
</dbReference>
<evidence type="ECO:0000313" key="4">
    <source>
        <dbReference type="EMBL" id="CAI2365609.1"/>
    </source>
</evidence>
<feature type="domain" description="BZIP" evidence="3">
    <location>
        <begin position="80"/>
        <end position="145"/>
    </location>
</feature>